<feature type="region of interest" description="Disordered" evidence="1">
    <location>
        <begin position="48"/>
        <end position="75"/>
    </location>
</feature>
<organism evidence="2 3">
    <name type="scientific">Fusarium irregulare</name>
    <dbReference type="NCBI Taxonomy" id="2494466"/>
    <lineage>
        <taxon>Eukaryota</taxon>
        <taxon>Fungi</taxon>
        <taxon>Dikarya</taxon>
        <taxon>Ascomycota</taxon>
        <taxon>Pezizomycotina</taxon>
        <taxon>Sordariomycetes</taxon>
        <taxon>Hypocreomycetidae</taxon>
        <taxon>Hypocreales</taxon>
        <taxon>Nectriaceae</taxon>
        <taxon>Fusarium</taxon>
        <taxon>Fusarium incarnatum-equiseti species complex</taxon>
    </lineage>
</organism>
<proteinExistence type="predicted"/>
<name>A0A9W8UCG1_9HYPO</name>
<evidence type="ECO:0000256" key="1">
    <source>
        <dbReference type="SAM" id="MobiDB-lite"/>
    </source>
</evidence>
<dbReference type="AlphaFoldDB" id="A0A9W8UCG1"/>
<evidence type="ECO:0000313" key="3">
    <source>
        <dbReference type="Proteomes" id="UP001152130"/>
    </source>
</evidence>
<dbReference type="Proteomes" id="UP001152130">
    <property type="component" value="Unassembled WGS sequence"/>
</dbReference>
<comment type="caution">
    <text evidence="2">The sequence shown here is derived from an EMBL/GenBank/DDBJ whole genome shotgun (WGS) entry which is preliminary data.</text>
</comment>
<accession>A0A9W8UCG1</accession>
<protein>
    <submittedName>
        <fullName evidence="2">Uncharacterized protein</fullName>
    </submittedName>
</protein>
<dbReference type="OrthoDB" id="4984599at2759"/>
<gene>
    <name evidence="2" type="ORF">NW766_003542</name>
</gene>
<keyword evidence="3" id="KW-1185">Reference proteome</keyword>
<evidence type="ECO:0000313" key="2">
    <source>
        <dbReference type="EMBL" id="KAJ4017482.1"/>
    </source>
</evidence>
<feature type="compositionally biased region" description="Basic and acidic residues" evidence="1">
    <location>
        <begin position="48"/>
        <end position="60"/>
    </location>
</feature>
<sequence length="315" mass="36414">MKPTIITSSTIRSNFEIYPHLESPEQWLDWYSAVRNIARRLDIWHTMDPTQKDQDDDRAVPPKAESYSSSRKRTLKEAREEYRIPPLEGAIIMLHSSLCKEAEIKMKLYREMFQKQKAMRGLIMASVPDEIYKGVMNKVTMIVPKPDGSSKRKSKPTLCQLLRILQNTMTQPERETKTKAMGEYLGLYGVARSGRLSYKRFEVKWSNTLRRFLDCMAPVVALCGDDKETIEAMKYLGCCIQCHERPTYNGSTNRKAALSLYTLGAYLLLPLLTRVNMIAPNLDDVRFFCFLAESRNMFGRQLWAEIRDSYIKLGP</sequence>
<reference evidence="2" key="1">
    <citation type="submission" date="2022-10" db="EMBL/GenBank/DDBJ databases">
        <title>Fusarium specimens isolated from Avocado Roots.</title>
        <authorList>
            <person name="Stajich J."/>
            <person name="Roper C."/>
            <person name="Heimlech-Rivalta G."/>
        </authorList>
    </citation>
    <scope>NUCLEOTIDE SEQUENCE</scope>
    <source>
        <strain evidence="2">CF00143</strain>
    </source>
</reference>
<dbReference type="EMBL" id="JAPDHF010000005">
    <property type="protein sequence ID" value="KAJ4017482.1"/>
    <property type="molecule type" value="Genomic_DNA"/>
</dbReference>